<organism evidence="3 4">
    <name type="scientific">Dictyostelium purpureum</name>
    <name type="common">Slime mold</name>
    <dbReference type="NCBI Taxonomy" id="5786"/>
    <lineage>
        <taxon>Eukaryota</taxon>
        <taxon>Amoebozoa</taxon>
        <taxon>Evosea</taxon>
        <taxon>Eumycetozoa</taxon>
        <taxon>Dictyostelia</taxon>
        <taxon>Dictyosteliales</taxon>
        <taxon>Dictyosteliaceae</taxon>
        <taxon>Dictyostelium</taxon>
    </lineage>
</organism>
<keyword evidence="2" id="KW-0812">Transmembrane</keyword>
<dbReference type="Proteomes" id="UP000001064">
    <property type="component" value="Unassembled WGS sequence"/>
</dbReference>
<sequence>MESNIIRWLNNSKDSILDSILIVSGNGFFISKLNLMEFASSKRSYLKKFRKGLTKDQSELLKSQILNVLPSYYINNTSANDNEIMYSYNNGKENNLRFESSIRQIIDNNLVLNRNHFVKVNISNNTNNNNNNNNSNNNNDNNYVNSINNNNYIPTGDQVSIDINKLQKIQKECSESSSNGPCIVKNNGINEISVIELVPDSAKNYFNKNIPLEISKLMDPQEYYMFISKLNQIYSGDIFILVYIIIYLLSIGCVGLVAFTSSRGDDVIIACIIFSVITVCFFIFYFIYCLYLKYIPLTRAVHHKNLKLIKQNSRLEFSLVYKQVKFPQTRDTMTLQILILNNDKAATNNDQKEIEKDNLRDDIINETINNNLNKLNQIDNV</sequence>
<evidence type="ECO:0000256" key="1">
    <source>
        <dbReference type="SAM" id="MobiDB-lite"/>
    </source>
</evidence>
<evidence type="ECO:0000256" key="2">
    <source>
        <dbReference type="SAM" id="Phobius"/>
    </source>
</evidence>
<feature type="transmembrane region" description="Helical" evidence="2">
    <location>
        <begin position="267"/>
        <end position="291"/>
    </location>
</feature>
<dbReference type="AlphaFoldDB" id="F1A692"/>
<keyword evidence="4" id="KW-1185">Reference proteome</keyword>
<dbReference type="OrthoDB" id="10634773at2759"/>
<dbReference type="KEGG" id="dpp:DICPUDRAFT_85604"/>
<feature type="region of interest" description="Disordered" evidence="1">
    <location>
        <begin position="122"/>
        <end position="145"/>
    </location>
</feature>
<name>F1A692_DICPU</name>
<dbReference type="eggNOG" id="ENOG502RI3C">
    <property type="taxonomic scope" value="Eukaryota"/>
</dbReference>
<dbReference type="VEuPathDB" id="AmoebaDB:DICPUDRAFT_85604"/>
<accession>F1A692</accession>
<gene>
    <name evidence="3" type="ORF">DICPUDRAFT_85604</name>
</gene>
<reference evidence="4" key="1">
    <citation type="journal article" date="2011" name="Genome Biol.">
        <title>Comparative genomics of the social amoebae Dictyostelium discoideum and Dictyostelium purpureum.</title>
        <authorList>
            <consortium name="US DOE Joint Genome Institute (JGI-PGF)"/>
            <person name="Sucgang R."/>
            <person name="Kuo A."/>
            <person name="Tian X."/>
            <person name="Salerno W."/>
            <person name="Parikh A."/>
            <person name="Feasley C.L."/>
            <person name="Dalin E."/>
            <person name="Tu H."/>
            <person name="Huang E."/>
            <person name="Barry K."/>
            <person name="Lindquist E."/>
            <person name="Shapiro H."/>
            <person name="Bruce D."/>
            <person name="Schmutz J."/>
            <person name="Salamov A."/>
            <person name="Fey P."/>
            <person name="Gaudet P."/>
            <person name="Anjard C."/>
            <person name="Babu M.M."/>
            <person name="Basu S."/>
            <person name="Bushmanova Y."/>
            <person name="van der Wel H."/>
            <person name="Katoh-Kurasawa M."/>
            <person name="Dinh C."/>
            <person name="Coutinho P.M."/>
            <person name="Saito T."/>
            <person name="Elias M."/>
            <person name="Schaap P."/>
            <person name="Kay R.R."/>
            <person name="Henrissat B."/>
            <person name="Eichinger L."/>
            <person name="Rivero F."/>
            <person name="Putnam N.H."/>
            <person name="West C.M."/>
            <person name="Loomis W.F."/>
            <person name="Chisholm R.L."/>
            <person name="Shaulsky G."/>
            <person name="Strassmann J.E."/>
            <person name="Queller D.C."/>
            <person name="Kuspa A."/>
            <person name="Grigoriev I.V."/>
        </authorList>
    </citation>
    <scope>NUCLEOTIDE SEQUENCE [LARGE SCALE GENOMIC DNA]</scope>
    <source>
        <strain evidence="4">QSDP1</strain>
    </source>
</reference>
<dbReference type="EMBL" id="GL871699">
    <property type="protein sequence ID" value="EGC28288.1"/>
    <property type="molecule type" value="Genomic_DNA"/>
</dbReference>
<keyword evidence="2" id="KW-0472">Membrane</keyword>
<dbReference type="RefSeq" id="XP_003295186.1">
    <property type="nucleotide sequence ID" value="XM_003295138.1"/>
</dbReference>
<evidence type="ECO:0000313" key="3">
    <source>
        <dbReference type="EMBL" id="EGC28288.1"/>
    </source>
</evidence>
<dbReference type="GeneID" id="10511293"/>
<feature type="transmembrane region" description="Helical" evidence="2">
    <location>
        <begin position="238"/>
        <end position="261"/>
    </location>
</feature>
<dbReference type="FunCoup" id="F1A692">
    <property type="interactions" value="2"/>
</dbReference>
<evidence type="ECO:0000313" key="4">
    <source>
        <dbReference type="Proteomes" id="UP000001064"/>
    </source>
</evidence>
<dbReference type="InParanoid" id="F1A692"/>
<protein>
    <submittedName>
        <fullName evidence="3">Uncharacterized protein</fullName>
    </submittedName>
</protein>
<proteinExistence type="predicted"/>
<keyword evidence="2" id="KW-1133">Transmembrane helix</keyword>